<sequence>MIAFVVAVLPTYKVEFMASPVSSEVFVERVSWFSPLIFGYGDPLPIVAGVLLAVILLCSLLGAFGSSRPGVLVVLSAVALVVMGLDVLIFGSGLLFGSGGIRGVAIAAPAGAALVLVASVLSFSSRRRGSKAQPEQAVDSVAPQGVHFER</sequence>
<gene>
    <name evidence="2" type="ORF">H9932_15455</name>
</gene>
<dbReference type="AlphaFoldDB" id="A0A9D2Q2C4"/>
<dbReference type="EMBL" id="DWWC01000330">
    <property type="protein sequence ID" value="HJC71056.1"/>
    <property type="molecule type" value="Genomic_DNA"/>
</dbReference>
<evidence type="ECO:0000256" key="1">
    <source>
        <dbReference type="SAM" id="Phobius"/>
    </source>
</evidence>
<keyword evidence="1" id="KW-1133">Transmembrane helix</keyword>
<proteinExistence type="predicted"/>
<protein>
    <submittedName>
        <fullName evidence="2">Uncharacterized protein</fullName>
    </submittedName>
</protein>
<keyword evidence="1" id="KW-0472">Membrane</keyword>
<evidence type="ECO:0000313" key="3">
    <source>
        <dbReference type="Proteomes" id="UP000823854"/>
    </source>
</evidence>
<feature type="transmembrane region" description="Helical" evidence="1">
    <location>
        <begin position="71"/>
        <end position="95"/>
    </location>
</feature>
<accession>A0A9D2Q2C4</accession>
<evidence type="ECO:0000313" key="2">
    <source>
        <dbReference type="EMBL" id="HJC71056.1"/>
    </source>
</evidence>
<keyword evidence="1" id="KW-0812">Transmembrane</keyword>
<reference evidence="2" key="1">
    <citation type="journal article" date="2021" name="PeerJ">
        <title>Extensive microbial diversity within the chicken gut microbiome revealed by metagenomics and culture.</title>
        <authorList>
            <person name="Gilroy R."/>
            <person name="Ravi A."/>
            <person name="Getino M."/>
            <person name="Pursley I."/>
            <person name="Horton D.L."/>
            <person name="Alikhan N.F."/>
            <person name="Baker D."/>
            <person name="Gharbi K."/>
            <person name="Hall N."/>
            <person name="Watson M."/>
            <person name="Adriaenssens E.M."/>
            <person name="Foster-Nyarko E."/>
            <person name="Jarju S."/>
            <person name="Secka A."/>
            <person name="Antonio M."/>
            <person name="Oren A."/>
            <person name="Chaudhuri R.R."/>
            <person name="La Ragione R."/>
            <person name="Hildebrand F."/>
            <person name="Pallen M.J."/>
        </authorList>
    </citation>
    <scope>NUCLEOTIDE SEQUENCE</scope>
    <source>
        <strain evidence="2">CHK130-7132</strain>
    </source>
</reference>
<name>A0A9D2Q2C4_9MICO</name>
<organism evidence="2 3">
    <name type="scientific">Candidatus Brachybacterium intestinipullorum</name>
    <dbReference type="NCBI Taxonomy" id="2838512"/>
    <lineage>
        <taxon>Bacteria</taxon>
        <taxon>Bacillati</taxon>
        <taxon>Actinomycetota</taxon>
        <taxon>Actinomycetes</taxon>
        <taxon>Micrococcales</taxon>
        <taxon>Dermabacteraceae</taxon>
        <taxon>Brachybacterium</taxon>
    </lineage>
</organism>
<feature type="transmembrane region" description="Helical" evidence="1">
    <location>
        <begin position="47"/>
        <end position="64"/>
    </location>
</feature>
<feature type="transmembrane region" description="Helical" evidence="1">
    <location>
        <begin position="101"/>
        <end position="123"/>
    </location>
</feature>
<comment type="caution">
    <text evidence="2">The sequence shown here is derived from an EMBL/GenBank/DDBJ whole genome shotgun (WGS) entry which is preliminary data.</text>
</comment>
<dbReference type="Proteomes" id="UP000823854">
    <property type="component" value="Unassembled WGS sequence"/>
</dbReference>
<reference evidence="2" key="2">
    <citation type="submission" date="2021-04" db="EMBL/GenBank/DDBJ databases">
        <authorList>
            <person name="Gilroy R."/>
        </authorList>
    </citation>
    <scope>NUCLEOTIDE SEQUENCE</scope>
    <source>
        <strain evidence="2">CHK130-7132</strain>
    </source>
</reference>